<feature type="region of interest" description="Disordered" evidence="3">
    <location>
        <begin position="258"/>
        <end position="282"/>
    </location>
</feature>
<dbReference type="InterPro" id="IPR036028">
    <property type="entry name" value="SH3-like_dom_sf"/>
</dbReference>
<dbReference type="Gene3D" id="2.30.30.40">
    <property type="entry name" value="SH3 Domains"/>
    <property type="match status" value="1"/>
</dbReference>
<feature type="domain" description="SH3" evidence="4">
    <location>
        <begin position="283"/>
        <end position="346"/>
    </location>
</feature>
<dbReference type="Proteomes" id="UP001281761">
    <property type="component" value="Unassembled WGS sequence"/>
</dbReference>
<evidence type="ECO:0000313" key="6">
    <source>
        <dbReference type="Proteomes" id="UP001281761"/>
    </source>
</evidence>
<evidence type="ECO:0000313" key="5">
    <source>
        <dbReference type="EMBL" id="KAK2949952.1"/>
    </source>
</evidence>
<dbReference type="InterPro" id="IPR001452">
    <property type="entry name" value="SH3_domain"/>
</dbReference>
<dbReference type="PROSITE" id="PS50002">
    <property type="entry name" value="SH3"/>
    <property type="match status" value="1"/>
</dbReference>
<dbReference type="InterPro" id="IPR012677">
    <property type="entry name" value="Nucleotide-bd_a/b_plait_sf"/>
</dbReference>
<evidence type="ECO:0000256" key="2">
    <source>
        <dbReference type="PROSITE-ProRule" id="PRU00192"/>
    </source>
</evidence>
<evidence type="ECO:0000256" key="1">
    <source>
        <dbReference type="ARBA" id="ARBA00022443"/>
    </source>
</evidence>
<accession>A0ABQ9XF34</accession>
<protein>
    <recommendedName>
        <fullName evidence="4">SH3 domain-containing protein</fullName>
    </recommendedName>
</protein>
<gene>
    <name evidence="5" type="ORF">BLNAU_15094</name>
</gene>
<keyword evidence="6" id="KW-1185">Reference proteome</keyword>
<dbReference type="InterPro" id="IPR000504">
    <property type="entry name" value="RRM_dom"/>
</dbReference>
<dbReference type="InterPro" id="IPR035979">
    <property type="entry name" value="RBD_domain_sf"/>
</dbReference>
<sequence>MIKPATPSSISDANSELSNEQKKVCFVSFQTKEEAFAAFQKRGSWRYNGLVPDVWFAPERRPQHNQSETPSAVSQPPTNREARAFPKMGNPTSDSFEVKIVGLPSSTTEAILASALKDVSIVSLRVLYQLKASGKYAFVAVKTKHDQEALIAMQDTLTIDGHKLTIFQPSDTDLRLEQLPQGTTKEELVSLFPNSKVVRVNLFGQKGKIKADVIFANSASLKEALKRTENLELRSHRVQVNRVYHDLVRQEEHRFNFRPANPQEIPKTTSEPAPTPLSDSTVLSPSRYIATANFVEIEGFPGAVEMAHGQIVTIIKQDARGWSYVMIEATGKEGFVPTSYLEQYVPYSPSVFDQLPPPPPPPTQPVQNIAPSPHMPQNWLNPVPSYSQQPYPNMSSQNTIIPSNMIPAAHSYQNYLPAPVPPNAHSCAVQPALNSFAAFAEQMDVRCSSSRLECGVLLTSPAILADDPVPDQPAVSQHNSVDLVAF</sequence>
<comment type="caution">
    <text evidence="5">The sequence shown here is derived from an EMBL/GenBank/DDBJ whole genome shotgun (WGS) entry which is preliminary data.</text>
</comment>
<name>A0ABQ9XF34_9EUKA</name>
<dbReference type="CDD" id="cd00590">
    <property type="entry name" value="RRM_SF"/>
    <property type="match status" value="1"/>
</dbReference>
<dbReference type="EMBL" id="JARBJD010000145">
    <property type="protein sequence ID" value="KAK2949952.1"/>
    <property type="molecule type" value="Genomic_DNA"/>
</dbReference>
<reference evidence="5 6" key="1">
    <citation type="journal article" date="2022" name="bioRxiv">
        <title>Genomics of Preaxostyla Flagellates Illuminates Evolutionary Transitions and the Path Towards Mitochondrial Loss.</title>
        <authorList>
            <person name="Novak L.V.F."/>
            <person name="Treitli S.C."/>
            <person name="Pyrih J."/>
            <person name="Halakuc P."/>
            <person name="Pipaliya S.V."/>
            <person name="Vacek V."/>
            <person name="Brzon O."/>
            <person name="Soukal P."/>
            <person name="Eme L."/>
            <person name="Dacks J.B."/>
            <person name="Karnkowska A."/>
            <person name="Elias M."/>
            <person name="Hampl V."/>
        </authorList>
    </citation>
    <scope>NUCLEOTIDE SEQUENCE [LARGE SCALE GENOMIC DNA]</scope>
    <source>
        <strain evidence="5">NAU3</strain>
        <tissue evidence="5">Gut</tissue>
    </source>
</reference>
<evidence type="ECO:0000259" key="4">
    <source>
        <dbReference type="PROSITE" id="PS50002"/>
    </source>
</evidence>
<dbReference type="SUPFAM" id="SSF50044">
    <property type="entry name" value="SH3-domain"/>
    <property type="match status" value="1"/>
</dbReference>
<dbReference type="SMART" id="SM00360">
    <property type="entry name" value="RRM"/>
    <property type="match status" value="2"/>
</dbReference>
<keyword evidence="1 2" id="KW-0728">SH3 domain</keyword>
<feature type="compositionally biased region" description="Polar residues" evidence="3">
    <location>
        <begin position="64"/>
        <end position="78"/>
    </location>
</feature>
<organism evidence="5 6">
    <name type="scientific">Blattamonas nauphoetae</name>
    <dbReference type="NCBI Taxonomy" id="2049346"/>
    <lineage>
        <taxon>Eukaryota</taxon>
        <taxon>Metamonada</taxon>
        <taxon>Preaxostyla</taxon>
        <taxon>Oxymonadida</taxon>
        <taxon>Blattamonas</taxon>
    </lineage>
</organism>
<proteinExistence type="predicted"/>
<dbReference type="SUPFAM" id="SSF54928">
    <property type="entry name" value="RNA-binding domain, RBD"/>
    <property type="match status" value="1"/>
</dbReference>
<evidence type="ECO:0000256" key="3">
    <source>
        <dbReference type="SAM" id="MobiDB-lite"/>
    </source>
</evidence>
<dbReference type="Gene3D" id="3.30.70.330">
    <property type="match status" value="1"/>
</dbReference>
<feature type="compositionally biased region" description="Polar residues" evidence="3">
    <location>
        <begin position="266"/>
        <end position="282"/>
    </location>
</feature>
<feature type="region of interest" description="Disordered" evidence="3">
    <location>
        <begin position="61"/>
        <end position="91"/>
    </location>
</feature>
<dbReference type="SMART" id="SM00326">
    <property type="entry name" value="SH3"/>
    <property type="match status" value="1"/>
</dbReference>